<dbReference type="EMBL" id="CP000268">
    <property type="protein sequence ID" value="ABD72053.1"/>
    <property type="molecule type" value="Genomic_DNA"/>
</dbReference>
<reference evidence="2" key="1">
    <citation type="submission" date="2006-02" db="EMBL/GenBank/DDBJ databases">
        <title>Complete sequence of plasmid 1 of Rhodoferax ferrireducens DSM 15236.</title>
        <authorList>
            <person name="Copeland A."/>
            <person name="Lucas S."/>
            <person name="Lapidus A."/>
            <person name="Barry K."/>
            <person name="Detter J.C."/>
            <person name="Glavina del Rio T."/>
            <person name="Hammon N."/>
            <person name="Israni S."/>
            <person name="Pitluck S."/>
            <person name="Brettin T."/>
            <person name="Bruce D."/>
            <person name="Han C."/>
            <person name="Tapia R."/>
            <person name="Gilna P."/>
            <person name="Kiss H."/>
            <person name="Schmutz J."/>
            <person name="Larimer F."/>
            <person name="Land M."/>
            <person name="Kyrpides N."/>
            <person name="Ivanova N."/>
            <person name="Richardson P."/>
        </authorList>
    </citation>
    <scope>NUCLEOTIDE SEQUENCE [LARGE SCALE GENOMIC DNA]</scope>
    <source>
        <strain evidence="2">ATCC BAA-621 / DSM 15236 / T118</strain>
        <plasmid evidence="2">Plasmid pDSM15236</plasmid>
    </source>
</reference>
<gene>
    <name evidence="1" type="ordered locus">Rfer_4367</name>
</gene>
<dbReference type="Proteomes" id="UP000008332">
    <property type="component" value="Plasmid unnamed1"/>
</dbReference>
<protein>
    <submittedName>
        <fullName evidence="1">Uncharacterized protein</fullName>
    </submittedName>
</protein>
<dbReference type="KEGG" id="rfr:Rfer_4367"/>
<organism evidence="1 2">
    <name type="scientific">Albidiferax ferrireducens (strain ATCC BAA-621 / DSM 15236 / T118)</name>
    <name type="common">Rhodoferax ferrireducens</name>
    <dbReference type="NCBI Taxonomy" id="338969"/>
    <lineage>
        <taxon>Bacteria</taxon>
        <taxon>Pseudomonadati</taxon>
        <taxon>Pseudomonadota</taxon>
        <taxon>Betaproteobacteria</taxon>
        <taxon>Burkholderiales</taxon>
        <taxon>Comamonadaceae</taxon>
        <taxon>Rhodoferax</taxon>
    </lineage>
</organism>
<name>Q21Q92_ALBFT</name>
<sequence>MAVNFCQYIDVRFDPGTSDALCARLIERLSAIAAALGQLPGVLFGHERPRLIDWPHGIFQWRADCWVIKPRGITWDEVFAVVSNIKAVPFDKCTDKHARKMIEVNAASAGNRAFEDLSAPKALEPVEVTGMKKERPSGSHSLDEWTSVCLAPTGKPFELKPTGYTCRGTNDLERAKQYAREALEFFQGHGLEIPVFVVMGPTSTTRCRFEVVTATCGYSVLHRIGVRTLQPASSL</sequence>
<keyword evidence="1" id="KW-0614">Plasmid</keyword>
<geneLocation type="plasmid" evidence="2">
    <name>pDSM15236</name>
</geneLocation>
<evidence type="ECO:0000313" key="2">
    <source>
        <dbReference type="Proteomes" id="UP000008332"/>
    </source>
</evidence>
<evidence type="ECO:0000313" key="1">
    <source>
        <dbReference type="EMBL" id="ABD72053.1"/>
    </source>
</evidence>
<dbReference type="AlphaFoldDB" id="Q21Q92"/>
<accession>Q21Q92</accession>
<proteinExistence type="predicted"/>
<dbReference type="RefSeq" id="WP_011458686.1">
    <property type="nucleotide sequence ID" value="NC_007901.1"/>
</dbReference>
<dbReference type="HOGENOM" id="CLU_1179472_0_0_4"/>
<keyword evidence="2" id="KW-1185">Reference proteome</keyword>